<evidence type="ECO:0000313" key="1">
    <source>
        <dbReference type="EMBL" id="QRQ81885.1"/>
    </source>
</evidence>
<dbReference type="AlphaFoldDB" id="A0A892ZEP8"/>
<dbReference type="Proteomes" id="UP000653156">
    <property type="component" value="Chromosome"/>
</dbReference>
<dbReference type="KEGG" id="ptes:JQU52_00025"/>
<name>A0A892ZEP8_9NEIS</name>
<sequence length="136" mass="14551">MADRIANECTELGSHFANTIAAEAKKRNLALISSADAASQPNRVEVMITDVRSYGNAFTGHYKSVDIQVNRYTNGQPDGETHISRRSTGGIGGAFKSSCSVLDRTTNTLSSDIVKWLQSQATPAATTEIIPVPATH</sequence>
<accession>A0A892ZEP8</accession>
<keyword evidence="2" id="KW-1185">Reference proteome</keyword>
<evidence type="ECO:0000313" key="2">
    <source>
        <dbReference type="Proteomes" id="UP000653156"/>
    </source>
</evidence>
<organism evidence="1 2">
    <name type="scientific">Paralysiella testudinis</name>
    <dbReference type="NCBI Taxonomy" id="2809020"/>
    <lineage>
        <taxon>Bacteria</taxon>
        <taxon>Pseudomonadati</taxon>
        <taxon>Pseudomonadota</taxon>
        <taxon>Betaproteobacteria</taxon>
        <taxon>Neisseriales</taxon>
        <taxon>Neisseriaceae</taxon>
        <taxon>Paralysiella</taxon>
    </lineage>
</organism>
<gene>
    <name evidence="1" type="ORF">JQU52_00025</name>
</gene>
<proteinExistence type="predicted"/>
<protein>
    <submittedName>
        <fullName evidence="1">Uncharacterized protein</fullName>
    </submittedName>
</protein>
<dbReference type="EMBL" id="CP069798">
    <property type="protein sequence ID" value="QRQ81885.1"/>
    <property type="molecule type" value="Genomic_DNA"/>
</dbReference>
<reference evidence="1" key="1">
    <citation type="submission" date="2021-02" db="EMBL/GenBank/DDBJ databases">
        <title>Neisseriaceae sp. 26B isolated from the cloaca of a Common Toad-headed Turtle (Mesoclemmys nasuta).</title>
        <authorList>
            <person name="Spergser J."/>
            <person name="Busse H.-J."/>
        </authorList>
    </citation>
    <scope>NUCLEOTIDE SEQUENCE</scope>
    <source>
        <strain evidence="1">26B</strain>
    </source>
</reference>
<dbReference type="RefSeq" id="WP_230339184.1">
    <property type="nucleotide sequence ID" value="NZ_CP069798.1"/>
</dbReference>